<reference evidence="1 2" key="1">
    <citation type="submission" date="2022-01" db="EMBL/GenBank/DDBJ databases">
        <title>A chromosomal length assembly of Cordylochernes scorpioides.</title>
        <authorList>
            <person name="Zeh D."/>
            <person name="Zeh J."/>
        </authorList>
    </citation>
    <scope>NUCLEOTIDE SEQUENCE [LARGE SCALE GENOMIC DNA]</scope>
    <source>
        <strain evidence="1">IN4F17</strain>
        <tissue evidence="1">Whole Body</tissue>
    </source>
</reference>
<proteinExistence type="predicted"/>
<name>A0ABY6K1M4_9ARAC</name>
<gene>
    <name evidence="1" type="ORF">LAZ67_2001759</name>
</gene>
<protein>
    <submittedName>
        <fullName evidence="1">Uncharacterized protein</fullName>
    </submittedName>
</protein>
<organism evidence="1 2">
    <name type="scientific">Cordylochernes scorpioides</name>
    <dbReference type="NCBI Taxonomy" id="51811"/>
    <lineage>
        <taxon>Eukaryota</taxon>
        <taxon>Metazoa</taxon>
        <taxon>Ecdysozoa</taxon>
        <taxon>Arthropoda</taxon>
        <taxon>Chelicerata</taxon>
        <taxon>Arachnida</taxon>
        <taxon>Pseudoscorpiones</taxon>
        <taxon>Cheliferoidea</taxon>
        <taxon>Chernetidae</taxon>
        <taxon>Cordylochernes</taxon>
    </lineage>
</organism>
<accession>A0ABY6K1M4</accession>
<keyword evidence="2" id="KW-1185">Reference proteome</keyword>
<dbReference type="Proteomes" id="UP001235939">
    <property type="component" value="Chromosome 02"/>
</dbReference>
<evidence type="ECO:0000313" key="1">
    <source>
        <dbReference type="EMBL" id="UYV62736.1"/>
    </source>
</evidence>
<evidence type="ECO:0000313" key="2">
    <source>
        <dbReference type="Proteomes" id="UP001235939"/>
    </source>
</evidence>
<dbReference type="EMBL" id="CP092864">
    <property type="protein sequence ID" value="UYV62736.1"/>
    <property type="molecule type" value="Genomic_DNA"/>
</dbReference>
<sequence length="113" mass="12828">MSPNFQYLFLSPVDMLQQPAFLPTAQFSLQPPAAIKVATKKGNWNVAFALAVLSSQRKLWTQNLHERTPLYKGQFSFAKLPFLLFSTSMVREHLSLKDTLASQLGVLYREVLL</sequence>